<proteinExistence type="predicted"/>
<protein>
    <recommendedName>
        <fullName evidence="3">Antitoxin</fullName>
    </recommendedName>
</protein>
<dbReference type="Proteomes" id="UP000315234">
    <property type="component" value="Unassembled WGS sequence"/>
</dbReference>
<evidence type="ECO:0000313" key="2">
    <source>
        <dbReference type="Proteomes" id="UP000315234"/>
    </source>
</evidence>
<name>A0ABC9ZQQ2_CORST</name>
<sequence>MEFLVARGEWIGLESIDGTLHGGVRSGIMATNYAPLSFGERPKGYLEDHRMKNNQKWYTQCFVNSVPTGTTLAGDMTPRERESSISLRHRREELGVTIDESRCTGKRTIVTRTGKRVAATVPVSDLERLEELASFLCWSLRRLM</sequence>
<evidence type="ECO:0008006" key="3">
    <source>
        <dbReference type="Google" id="ProtNLM"/>
    </source>
</evidence>
<accession>A0ABC9ZQQ2</accession>
<dbReference type="EMBL" id="BJLD01000003">
    <property type="protein sequence ID" value="GEA44283.1"/>
    <property type="molecule type" value="Genomic_DNA"/>
</dbReference>
<reference evidence="1 2" key="1">
    <citation type="submission" date="2019-06" db="EMBL/GenBank/DDBJ databases">
        <title>Draft genome sequence of Corynebacterium striatum NBRC 15291.</title>
        <authorList>
            <person name="Miura T."/>
            <person name="Furukawa M."/>
            <person name="Shimamura M."/>
            <person name="Ohyama Y."/>
            <person name="Yamazoe A."/>
            <person name="Kawasaki H."/>
        </authorList>
    </citation>
    <scope>NUCLEOTIDE SEQUENCE [LARGE SCALE GENOMIC DNA]</scope>
    <source>
        <strain evidence="1 2">NBRC 15291</strain>
    </source>
</reference>
<organism evidence="1 2">
    <name type="scientific">Corynebacterium striatum</name>
    <dbReference type="NCBI Taxonomy" id="43770"/>
    <lineage>
        <taxon>Bacteria</taxon>
        <taxon>Bacillati</taxon>
        <taxon>Actinomycetota</taxon>
        <taxon>Actinomycetes</taxon>
        <taxon>Mycobacteriales</taxon>
        <taxon>Corynebacteriaceae</taxon>
        <taxon>Corynebacterium</taxon>
    </lineage>
</organism>
<comment type="caution">
    <text evidence="1">The sequence shown here is derived from an EMBL/GenBank/DDBJ whole genome shotgun (WGS) entry which is preliminary data.</text>
</comment>
<gene>
    <name evidence="1" type="ORF">Cst04h_24530</name>
</gene>
<dbReference type="AlphaFoldDB" id="A0ABC9ZQQ2"/>
<evidence type="ECO:0000313" key="1">
    <source>
        <dbReference type="EMBL" id="GEA44283.1"/>
    </source>
</evidence>